<keyword evidence="2" id="KW-1185">Reference proteome</keyword>
<organism evidence="1 2">
    <name type="scientific">Elysia crispata</name>
    <name type="common">lettuce slug</name>
    <dbReference type="NCBI Taxonomy" id="231223"/>
    <lineage>
        <taxon>Eukaryota</taxon>
        <taxon>Metazoa</taxon>
        <taxon>Spiralia</taxon>
        <taxon>Lophotrochozoa</taxon>
        <taxon>Mollusca</taxon>
        <taxon>Gastropoda</taxon>
        <taxon>Heterobranchia</taxon>
        <taxon>Euthyneura</taxon>
        <taxon>Panpulmonata</taxon>
        <taxon>Sacoglossa</taxon>
        <taxon>Placobranchoidea</taxon>
        <taxon>Plakobranchidae</taxon>
        <taxon>Elysia</taxon>
    </lineage>
</organism>
<comment type="caution">
    <text evidence="1">The sequence shown here is derived from an EMBL/GenBank/DDBJ whole genome shotgun (WGS) entry which is preliminary data.</text>
</comment>
<evidence type="ECO:0000313" key="1">
    <source>
        <dbReference type="EMBL" id="KAK3769162.1"/>
    </source>
</evidence>
<evidence type="ECO:0000313" key="2">
    <source>
        <dbReference type="Proteomes" id="UP001283361"/>
    </source>
</evidence>
<reference evidence="1" key="1">
    <citation type="journal article" date="2023" name="G3 (Bethesda)">
        <title>A reference genome for the long-term kleptoplast-retaining sea slug Elysia crispata morphotype clarki.</title>
        <authorList>
            <person name="Eastman K.E."/>
            <person name="Pendleton A.L."/>
            <person name="Shaikh M.A."/>
            <person name="Suttiyut T."/>
            <person name="Ogas R."/>
            <person name="Tomko P."/>
            <person name="Gavelis G."/>
            <person name="Widhalm J.R."/>
            <person name="Wisecaver J.H."/>
        </authorList>
    </citation>
    <scope>NUCLEOTIDE SEQUENCE</scope>
    <source>
        <strain evidence="1">ECLA1</strain>
    </source>
</reference>
<proteinExistence type="predicted"/>
<accession>A0AAE0ZH14</accession>
<gene>
    <name evidence="1" type="ORF">RRG08_014025</name>
</gene>
<dbReference type="Proteomes" id="UP001283361">
    <property type="component" value="Unassembled WGS sequence"/>
</dbReference>
<protein>
    <submittedName>
        <fullName evidence="1">Uncharacterized protein</fullName>
    </submittedName>
</protein>
<name>A0AAE0ZH14_9GAST</name>
<dbReference type="AlphaFoldDB" id="A0AAE0ZH14"/>
<sequence length="420" mass="44975">MTRLRASSTSLREGFPMTSSVAALQVQSGLGPYEVTGARHVLVVTETPQFPLSTFICQGHSSARGGGQPWLTIGGRYDVCHKKPNFLTRCRGLAPPAPDPHHCLWRPHWACCGVRWPITISLSATLGLLWCALAYHYQSVGHIGPVVVCAGLSLSVCRPHWACCGVRWPITISLSATLGLLWCALAYHYQSVGHIGPVVACAGLSLSVCRPHWACCGVRWPITISLSATLGLLWRALAYHYQSVGHIGPVVACAGLSLSVCRPHWACCGVRWPITISLSATLGLLWCALAYHYQSVGHIGPAVVCAGLSLSVCRPHWACCGVRWPITISLSATLGLLWCALAYHYQSVGHIGPVVVCAGLSLSACRPHSACCGVRWPIIISLSALLFGAHAHHCRKVAGAGMKVRLLKSTQVGVGDFECH</sequence>
<dbReference type="EMBL" id="JAWDGP010003960">
    <property type="protein sequence ID" value="KAK3769162.1"/>
    <property type="molecule type" value="Genomic_DNA"/>
</dbReference>